<keyword evidence="2" id="KW-0560">Oxidoreductase</keyword>
<dbReference type="InterPro" id="IPR042095">
    <property type="entry name" value="SUMF_sf"/>
</dbReference>
<comment type="caution">
    <text evidence="2">The sequence shown here is derived from an EMBL/GenBank/DDBJ whole genome shotgun (WGS) entry which is preliminary data.</text>
</comment>
<keyword evidence="3" id="KW-1185">Reference proteome</keyword>
<dbReference type="Gene3D" id="3.90.1580.10">
    <property type="entry name" value="paralog of FGE (formylglycine-generating enzyme)"/>
    <property type="match status" value="1"/>
</dbReference>
<dbReference type="InterPro" id="IPR005532">
    <property type="entry name" value="SUMF_dom"/>
</dbReference>
<sequence length="389" mass="45759">MPDASPLRWHLAHTTWFFETFLLKEILSSYEPWNPHFEVLFNSYYNSVGEQFPRANRGLLTRPSVQEIFEYRHKIDEIILQLIKTESLHHDALRILEIGLQHEQQHQELMLTDLKHMFSCNPLFPIYRTQKSVNQNWNSPERKWIAHEEGLYEIGARQREFCYDNELPRHRQFVESFSLSNRLVTNAEYLVFIEEGGYRRPEFWLSMGWQAVESQKWSSPLYWHQTDDGWSQFTLSGLRSIDGQEPVTHVSYFEADAYARWAGCRLPEEAEWEIAAEDSVDKYPELIVQGNYVESEKYHPQICSNEGAGSAYQQLFGDVWEWTRSQYSAYPGYHTPEGAIGEYNGKFMCNQFVLRGGSCATSASHIRSSYRNFFPPETRWQFSGIRLAK</sequence>
<evidence type="ECO:0000259" key="1">
    <source>
        <dbReference type="Pfam" id="PF03781"/>
    </source>
</evidence>
<protein>
    <submittedName>
        <fullName evidence="2">Iron(II)-dependent oxidoreductase EgtB</fullName>
        <ecNumber evidence="2">1.8.-.-</ecNumber>
    </submittedName>
</protein>
<dbReference type="PANTHER" id="PTHR23150:SF36">
    <property type="entry name" value="HERCYNINE OXYGENASE"/>
    <property type="match status" value="1"/>
</dbReference>
<dbReference type="InterPro" id="IPR051043">
    <property type="entry name" value="Sulfatase_Mod_Factor_Kinase"/>
</dbReference>
<name>A0A5C5XDX8_9PLAN</name>
<dbReference type="PANTHER" id="PTHR23150">
    <property type="entry name" value="SULFATASE MODIFYING FACTOR 1, 2"/>
    <property type="match status" value="1"/>
</dbReference>
<dbReference type="GO" id="GO:0052699">
    <property type="term" value="P:ergothioneine biosynthetic process"/>
    <property type="evidence" value="ECO:0007669"/>
    <property type="project" value="InterPro"/>
</dbReference>
<gene>
    <name evidence="2" type="primary">egtB</name>
    <name evidence="2" type="ORF">Pan54_17270</name>
</gene>
<dbReference type="Pfam" id="PF03781">
    <property type="entry name" value="FGE-sulfatase"/>
    <property type="match status" value="1"/>
</dbReference>
<dbReference type="EMBL" id="SJPG01000001">
    <property type="protein sequence ID" value="TWT60994.1"/>
    <property type="molecule type" value="Genomic_DNA"/>
</dbReference>
<dbReference type="InterPro" id="IPR016187">
    <property type="entry name" value="CTDL_fold"/>
</dbReference>
<evidence type="ECO:0000313" key="3">
    <source>
        <dbReference type="Proteomes" id="UP000316095"/>
    </source>
</evidence>
<dbReference type="NCBIfam" id="TIGR03440">
    <property type="entry name" value="egtB_TIGR03440"/>
    <property type="match status" value="1"/>
</dbReference>
<dbReference type="SUPFAM" id="SSF56436">
    <property type="entry name" value="C-type lectin-like"/>
    <property type="match status" value="1"/>
</dbReference>
<reference evidence="2 3" key="1">
    <citation type="submission" date="2019-02" db="EMBL/GenBank/DDBJ databases">
        <title>Deep-cultivation of Planctomycetes and their phenomic and genomic characterization uncovers novel biology.</title>
        <authorList>
            <person name="Wiegand S."/>
            <person name="Jogler M."/>
            <person name="Boedeker C."/>
            <person name="Pinto D."/>
            <person name="Vollmers J."/>
            <person name="Rivas-Marin E."/>
            <person name="Kohn T."/>
            <person name="Peeters S.H."/>
            <person name="Heuer A."/>
            <person name="Rast P."/>
            <person name="Oberbeckmann S."/>
            <person name="Bunk B."/>
            <person name="Jeske O."/>
            <person name="Meyerdierks A."/>
            <person name="Storesund J.E."/>
            <person name="Kallscheuer N."/>
            <person name="Luecker S."/>
            <person name="Lage O.M."/>
            <person name="Pohl T."/>
            <person name="Merkel B.J."/>
            <person name="Hornburger P."/>
            <person name="Mueller R.-W."/>
            <person name="Bruemmer F."/>
            <person name="Labrenz M."/>
            <person name="Spormann A.M."/>
            <person name="Op Den Camp H."/>
            <person name="Overmann J."/>
            <person name="Amann R."/>
            <person name="Jetten M.S.M."/>
            <person name="Mascher T."/>
            <person name="Medema M.H."/>
            <person name="Devos D.P."/>
            <person name="Kaster A.-K."/>
            <person name="Ovreas L."/>
            <person name="Rohde M."/>
            <person name="Galperin M.Y."/>
            <person name="Jogler C."/>
        </authorList>
    </citation>
    <scope>NUCLEOTIDE SEQUENCE [LARGE SCALE GENOMIC DNA]</scope>
    <source>
        <strain evidence="2 3">Pan54</strain>
    </source>
</reference>
<evidence type="ECO:0000313" key="2">
    <source>
        <dbReference type="EMBL" id="TWT60994.1"/>
    </source>
</evidence>
<organism evidence="2 3">
    <name type="scientific">Rubinisphaera italica</name>
    <dbReference type="NCBI Taxonomy" id="2527969"/>
    <lineage>
        <taxon>Bacteria</taxon>
        <taxon>Pseudomonadati</taxon>
        <taxon>Planctomycetota</taxon>
        <taxon>Planctomycetia</taxon>
        <taxon>Planctomycetales</taxon>
        <taxon>Planctomycetaceae</taxon>
        <taxon>Rubinisphaera</taxon>
    </lineage>
</organism>
<proteinExistence type="predicted"/>
<dbReference type="GO" id="GO:0016491">
    <property type="term" value="F:oxidoreductase activity"/>
    <property type="evidence" value="ECO:0007669"/>
    <property type="project" value="UniProtKB-KW"/>
</dbReference>
<accession>A0A5C5XDX8</accession>
<dbReference type="Proteomes" id="UP000316095">
    <property type="component" value="Unassembled WGS sequence"/>
</dbReference>
<feature type="domain" description="Sulfatase-modifying factor enzyme-like" evidence="1">
    <location>
        <begin position="143"/>
        <end position="389"/>
    </location>
</feature>
<dbReference type="AlphaFoldDB" id="A0A5C5XDX8"/>
<dbReference type="InterPro" id="IPR017806">
    <property type="entry name" value="EgtB"/>
</dbReference>
<dbReference type="EC" id="1.8.-.-" evidence="2"/>